<sequence>MNCITFGQLQKCAARAGLVLSRDPKSLLVNLRYRDERQSTTRWRGLTFHEAWMLVEGLTERAPPKTAGHRPDASPFI</sequence>
<accession>A0A7W6JFN2</accession>
<dbReference type="AlphaFoldDB" id="A0A7W6JFN2"/>
<keyword evidence="2" id="KW-1185">Reference proteome</keyword>
<evidence type="ECO:0000313" key="1">
    <source>
        <dbReference type="EMBL" id="MBB4084284.1"/>
    </source>
</evidence>
<dbReference type="Proteomes" id="UP000529946">
    <property type="component" value="Unassembled WGS sequence"/>
</dbReference>
<reference evidence="1 2" key="1">
    <citation type="submission" date="2020-08" db="EMBL/GenBank/DDBJ databases">
        <title>Genomic Encyclopedia of Type Strains, Phase IV (KMG-IV): sequencing the most valuable type-strain genomes for metagenomic binning, comparative biology and taxonomic classification.</title>
        <authorList>
            <person name="Goeker M."/>
        </authorList>
    </citation>
    <scope>NUCLEOTIDE SEQUENCE [LARGE SCALE GENOMIC DNA]</scope>
    <source>
        <strain evidence="1 2">DSM 23960</strain>
    </source>
</reference>
<protein>
    <submittedName>
        <fullName evidence="1">Uncharacterized protein</fullName>
    </submittedName>
</protein>
<organism evidence="1 2">
    <name type="scientific">Brevundimonas lenta</name>
    <dbReference type="NCBI Taxonomy" id="424796"/>
    <lineage>
        <taxon>Bacteria</taxon>
        <taxon>Pseudomonadati</taxon>
        <taxon>Pseudomonadota</taxon>
        <taxon>Alphaproteobacteria</taxon>
        <taxon>Caulobacterales</taxon>
        <taxon>Caulobacteraceae</taxon>
        <taxon>Brevundimonas</taxon>
    </lineage>
</organism>
<proteinExistence type="predicted"/>
<comment type="caution">
    <text evidence="1">The sequence shown here is derived from an EMBL/GenBank/DDBJ whole genome shotgun (WGS) entry which is preliminary data.</text>
</comment>
<gene>
    <name evidence="1" type="ORF">GGR12_003172</name>
</gene>
<dbReference type="EMBL" id="JACIDM010000003">
    <property type="protein sequence ID" value="MBB4084284.1"/>
    <property type="molecule type" value="Genomic_DNA"/>
</dbReference>
<dbReference type="RefSeq" id="WP_183205596.1">
    <property type="nucleotide sequence ID" value="NZ_BAAAER010000003.1"/>
</dbReference>
<evidence type="ECO:0000313" key="2">
    <source>
        <dbReference type="Proteomes" id="UP000529946"/>
    </source>
</evidence>
<name>A0A7W6JFN2_9CAUL</name>